<sequence>MTTTDTQAFDYVVVGAGSAGCALASRLSEDPDVSVLLIEGGGKAAGLFVDLPVAIAQTIRRADLGWGYVSEPEPALNGRQIEVRRGKVLGGCSQINGMIYARGDRRDYDDWAAQGCEGWSYQEVLPYFKRSESSWAGETEYRGGHGPLGVTMPRTPNLHFPAFRAAVKNAGYPVVDDYHDDRPAGIIATELTVDRCGRRANTYRAYLRPVLRRPNLTVLPHTLASRVVIERGRAVGVEYLANGAKSIVRARREVVLSAGAYGSPQLLMLSGIGPADALRAHGIEPIVDLPGVGRNLVEHPMLYLGFDAQPRTFANELRLDRAVRSWLRWFAFGSGPFASNVCACNIFLPTDPGWDRADIQLGCPAIHMGSSIWVPPFSRPKHGLSLGVIMLRQDSRGHITLRSANPADAPRIQFNLMQERSDVERMIRGVRAGREIYSQAPLNELIVRESVPGSSCESDNDLEAFIRQACGITHHPVGTCKMGIDPAAVVDPELRVYGIEGLRIADASIMPNVPTGNTNAPAIMVGEKAADLIRSGSSRAYATPVRTPTAEENSHAH</sequence>
<accession>A0A071MGQ1</accession>
<evidence type="ECO:0000256" key="2">
    <source>
        <dbReference type="ARBA" id="ARBA00010790"/>
    </source>
</evidence>
<dbReference type="InterPro" id="IPR007867">
    <property type="entry name" value="GMC_OxRtase_C"/>
</dbReference>
<protein>
    <recommendedName>
        <fullName evidence="7">Glucose-methanol-choline oxidoreductase N-terminal domain-containing protein</fullName>
    </recommendedName>
</protein>
<dbReference type="EMBL" id="JJOA01000007">
    <property type="protein sequence ID" value="KEA60094.1"/>
    <property type="molecule type" value="Genomic_DNA"/>
</dbReference>
<evidence type="ECO:0000256" key="1">
    <source>
        <dbReference type="ARBA" id="ARBA00001974"/>
    </source>
</evidence>
<dbReference type="PANTHER" id="PTHR11552:SF147">
    <property type="entry name" value="CHOLINE DEHYDROGENASE, MITOCHONDRIAL"/>
    <property type="match status" value="1"/>
</dbReference>
<dbReference type="AlphaFoldDB" id="A0A071MGQ1"/>
<dbReference type="GO" id="GO:0050660">
    <property type="term" value="F:flavin adenine dinucleotide binding"/>
    <property type="evidence" value="ECO:0007669"/>
    <property type="project" value="InterPro"/>
</dbReference>
<evidence type="ECO:0000259" key="7">
    <source>
        <dbReference type="PROSITE" id="PS00624"/>
    </source>
</evidence>
<dbReference type="SUPFAM" id="SSF51905">
    <property type="entry name" value="FAD/NAD(P)-binding domain"/>
    <property type="match status" value="1"/>
</dbReference>
<evidence type="ECO:0000313" key="8">
    <source>
        <dbReference type="EMBL" id="KEA60094.1"/>
    </source>
</evidence>
<dbReference type="Gene3D" id="3.30.410.40">
    <property type="match status" value="1"/>
</dbReference>
<evidence type="ECO:0000256" key="4">
    <source>
        <dbReference type="ARBA" id="ARBA00022827"/>
    </source>
</evidence>
<name>A0A071MGQ1_9BURK</name>
<dbReference type="PIRSF" id="PIRSF000137">
    <property type="entry name" value="Alcohol_oxidase"/>
    <property type="match status" value="1"/>
</dbReference>
<feature type="domain" description="Glucose-methanol-choline oxidoreductase N-terminal" evidence="7">
    <location>
        <begin position="259"/>
        <end position="273"/>
    </location>
</feature>
<dbReference type="SUPFAM" id="SSF54373">
    <property type="entry name" value="FAD-linked reductases, C-terminal domain"/>
    <property type="match status" value="1"/>
</dbReference>
<dbReference type="InterPro" id="IPR000172">
    <property type="entry name" value="GMC_OxRdtase_N"/>
</dbReference>
<evidence type="ECO:0000256" key="3">
    <source>
        <dbReference type="ARBA" id="ARBA00022630"/>
    </source>
</evidence>
<comment type="similarity">
    <text evidence="2">Belongs to the GMC oxidoreductase family.</text>
</comment>
<comment type="caution">
    <text evidence="8">The sequence shown here is derived from an EMBL/GenBank/DDBJ whole genome shotgun (WGS) entry which is preliminary data.</text>
</comment>
<dbReference type="GO" id="GO:0016614">
    <property type="term" value="F:oxidoreductase activity, acting on CH-OH group of donors"/>
    <property type="evidence" value="ECO:0007669"/>
    <property type="project" value="InterPro"/>
</dbReference>
<comment type="cofactor">
    <cofactor evidence="1 6">
        <name>FAD</name>
        <dbReference type="ChEBI" id="CHEBI:57692"/>
    </cofactor>
</comment>
<keyword evidence="3" id="KW-0285">Flavoprotein</keyword>
<dbReference type="InterPro" id="IPR012132">
    <property type="entry name" value="GMC_OxRdtase"/>
</dbReference>
<organism evidence="8">
    <name type="scientific">Burkholderia cenocepacia</name>
    <dbReference type="NCBI Taxonomy" id="95486"/>
    <lineage>
        <taxon>Bacteria</taxon>
        <taxon>Pseudomonadati</taxon>
        <taxon>Pseudomonadota</taxon>
        <taxon>Betaproteobacteria</taxon>
        <taxon>Burkholderiales</taxon>
        <taxon>Burkholderiaceae</taxon>
        <taxon>Burkholderia</taxon>
        <taxon>Burkholderia cepacia complex</taxon>
    </lineage>
</organism>
<evidence type="ECO:0000256" key="6">
    <source>
        <dbReference type="PIRSR" id="PIRSR000137-2"/>
    </source>
</evidence>
<evidence type="ECO:0000256" key="5">
    <source>
        <dbReference type="ARBA" id="ARBA00023027"/>
    </source>
</evidence>
<dbReference type="PROSITE" id="PS00624">
    <property type="entry name" value="GMC_OXRED_2"/>
    <property type="match status" value="1"/>
</dbReference>
<dbReference type="PANTHER" id="PTHR11552">
    <property type="entry name" value="GLUCOSE-METHANOL-CHOLINE GMC OXIDOREDUCTASE"/>
    <property type="match status" value="1"/>
</dbReference>
<feature type="binding site" evidence="6">
    <location>
        <position position="88"/>
    </location>
    <ligand>
        <name>FAD</name>
        <dbReference type="ChEBI" id="CHEBI:57692"/>
    </ligand>
</feature>
<dbReference type="Pfam" id="PF05199">
    <property type="entry name" value="GMC_oxred_C"/>
    <property type="match status" value="1"/>
</dbReference>
<keyword evidence="5" id="KW-0520">NAD</keyword>
<gene>
    <name evidence="8" type="ORF">DT99_08380</name>
</gene>
<keyword evidence="4 6" id="KW-0274">FAD</keyword>
<dbReference type="OrthoDB" id="9785276at2"/>
<dbReference type="Pfam" id="PF00732">
    <property type="entry name" value="GMC_oxred_N"/>
    <property type="match status" value="1"/>
</dbReference>
<dbReference type="Gene3D" id="3.50.50.60">
    <property type="entry name" value="FAD/NAD(P)-binding domain"/>
    <property type="match status" value="1"/>
</dbReference>
<reference evidence="8" key="1">
    <citation type="submission" date="2014-04" db="EMBL/GenBank/DDBJ databases">
        <title>In planta biocontrol of soil-borne Fusarium wilt of banana through a plant endophytic bacterium, Burkholderia cenocepacia 869T2.</title>
        <authorList>
            <person name="Ho Y.-N."/>
            <person name="Chiang H.-M."/>
            <person name="Chao C.-P."/>
            <person name="Su C.-C."/>
            <person name="Hsu H.-F."/>
            <person name="Guo C.-T."/>
            <person name="Hsieh J.-L."/>
            <person name="Huang C.-C."/>
        </authorList>
    </citation>
    <scope>NUCLEOTIDE SEQUENCE [LARGE SCALE GENOMIC DNA]</scope>
    <source>
        <strain evidence="8">869T2</strain>
    </source>
</reference>
<proteinExistence type="inferred from homology"/>
<dbReference type="InterPro" id="IPR036188">
    <property type="entry name" value="FAD/NAD-bd_sf"/>
</dbReference>